<evidence type="ECO:0000313" key="1">
    <source>
        <dbReference type="EMBL" id="ELA46875.1"/>
    </source>
</evidence>
<organism evidence="1 2">
    <name type="scientific">Vavraia culicis (isolate floridensis)</name>
    <name type="common">Microsporidian parasite</name>
    <dbReference type="NCBI Taxonomy" id="948595"/>
    <lineage>
        <taxon>Eukaryota</taxon>
        <taxon>Fungi</taxon>
        <taxon>Fungi incertae sedis</taxon>
        <taxon>Microsporidia</taxon>
        <taxon>Pleistophoridae</taxon>
        <taxon>Vavraia</taxon>
    </lineage>
</organism>
<accession>L2GUX2</accession>
<dbReference type="VEuPathDB" id="MicrosporidiaDB:VCUG_01649"/>
<name>L2GUX2_VAVCU</name>
<dbReference type="Proteomes" id="UP000011081">
    <property type="component" value="Unassembled WGS sequence"/>
</dbReference>
<dbReference type="EMBL" id="GL877430">
    <property type="protein sequence ID" value="ELA46875.1"/>
    <property type="molecule type" value="Genomic_DNA"/>
</dbReference>
<reference evidence="2" key="1">
    <citation type="submission" date="2011-03" db="EMBL/GenBank/DDBJ databases">
        <title>The genome sequence of Vavraia culicis strain floridensis.</title>
        <authorList>
            <consortium name="The Broad Institute Genome Sequencing Platform"/>
            <person name="Cuomo C."/>
            <person name="Becnel J."/>
            <person name="Sanscrainte N."/>
            <person name="Young S.K."/>
            <person name="Zeng Q."/>
            <person name="Gargeya S."/>
            <person name="Fitzgerald M."/>
            <person name="Haas B."/>
            <person name="Abouelleil A."/>
            <person name="Alvarado L."/>
            <person name="Arachchi H.M."/>
            <person name="Berlin A."/>
            <person name="Chapman S.B."/>
            <person name="Gearin G."/>
            <person name="Goldberg J."/>
            <person name="Griggs A."/>
            <person name="Gujja S."/>
            <person name="Hansen M."/>
            <person name="Heiman D."/>
            <person name="Howarth C."/>
            <person name="Larimer J."/>
            <person name="Lui A."/>
            <person name="MacDonald P.J.P."/>
            <person name="McCowen C."/>
            <person name="Montmayeur A."/>
            <person name="Murphy C."/>
            <person name="Neiman D."/>
            <person name="Pearson M."/>
            <person name="Priest M."/>
            <person name="Roberts A."/>
            <person name="Saif S."/>
            <person name="Shea T."/>
            <person name="Sisk P."/>
            <person name="Stolte C."/>
            <person name="Sykes S."/>
            <person name="Wortman J."/>
            <person name="Nusbaum C."/>
            <person name="Birren B."/>
        </authorList>
    </citation>
    <scope>NUCLEOTIDE SEQUENCE [LARGE SCALE GENOMIC DNA]</scope>
    <source>
        <strain evidence="2">floridensis</strain>
    </source>
</reference>
<gene>
    <name evidence="1" type="ORF">VCUG_01649</name>
</gene>
<proteinExistence type="predicted"/>
<sequence>MALNRRCNKNVTVLKPFYTTSAKNITALKPFYTTSAKNITVLKPFYTTSAKNITVLKPCSSFRLYRAIDVNSALYPCSEQRDGQQKQAFQMHHV</sequence>
<evidence type="ECO:0000313" key="2">
    <source>
        <dbReference type="Proteomes" id="UP000011081"/>
    </source>
</evidence>
<dbReference type="GeneID" id="19879523"/>
<keyword evidence="2" id="KW-1185">Reference proteome</keyword>
<dbReference type="HOGENOM" id="CLU_2387831_0_0_1"/>
<dbReference type="InParanoid" id="L2GUX2"/>
<dbReference type="AlphaFoldDB" id="L2GUX2"/>
<protein>
    <submittedName>
        <fullName evidence="1">Uncharacterized protein</fullName>
    </submittedName>
</protein>
<dbReference type="RefSeq" id="XP_008074665.1">
    <property type="nucleotide sequence ID" value="XM_008076474.1"/>
</dbReference>